<evidence type="ECO:0000313" key="3">
    <source>
        <dbReference type="Proteomes" id="UP000499080"/>
    </source>
</evidence>
<dbReference type="Proteomes" id="UP000499080">
    <property type="component" value="Unassembled WGS sequence"/>
</dbReference>
<sequence>MTQVHPNAFPISITGSSGPSARSVEFQILLYTPTSDAGLHFPMNYAKGGGRKRSSIRNVEVNPAGHKESPAARAKVRPPATIGINWSVMRYYRAGFWE</sequence>
<proteinExistence type="predicted"/>
<dbReference type="EMBL" id="BGPR01004488">
    <property type="protein sequence ID" value="GBN00169.1"/>
    <property type="molecule type" value="Genomic_DNA"/>
</dbReference>
<evidence type="ECO:0000256" key="1">
    <source>
        <dbReference type="SAM" id="MobiDB-lite"/>
    </source>
</evidence>
<reference evidence="2 3" key="1">
    <citation type="journal article" date="2019" name="Sci. Rep.">
        <title>Orb-weaving spider Araneus ventricosus genome elucidates the spidroin gene catalogue.</title>
        <authorList>
            <person name="Kono N."/>
            <person name="Nakamura H."/>
            <person name="Ohtoshi R."/>
            <person name="Moran D.A.P."/>
            <person name="Shinohara A."/>
            <person name="Yoshida Y."/>
            <person name="Fujiwara M."/>
            <person name="Mori M."/>
            <person name="Tomita M."/>
            <person name="Arakawa K."/>
        </authorList>
    </citation>
    <scope>NUCLEOTIDE SEQUENCE [LARGE SCALE GENOMIC DNA]</scope>
</reference>
<dbReference type="AlphaFoldDB" id="A0A4Y2KDX0"/>
<name>A0A4Y2KDX0_ARAVE</name>
<evidence type="ECO:0000313" key="2">
    <source>
        <dbReference type="EMBL" id="GBN00169.1"/>
    </source>
</evidence>
<comment type="caution">
    <text evidence="2">The sequence shown here is derived from an EMBL/GenBank/DDBJ whole genome shotgun (WGS) entry which is preliminary data.</text>
</comment>
<feature type="region of interest" description="Disordered" evidence="1">
    <location>
        <begin position="1"/>
        <end position="20"/>
    </location>
</feature>
<gene>
    <name evidence="2" type="ORF">AVEN_14264_1</name>
</gene>
<protein>
    <submittedName>
        <fullName evidence="2">Uncharacterized protein</fullName>
    </submittedName>
</protein>
<keyword evidence="3" id="KW-1185">Reference proteome</keyword>
<organism evidence="2 3">
    <name type="scientific">Araneus ventricosus</name>
    <name type="common">Orbweaver spider</name>
    <name type="synonym">Epeira ventricosa</name>
    <dbReference type="NCBI Taxonomy" id="182803"/>
    <lineage>
        <taxon>Eukaryota</taxon>
        <taxon>Metazoa</taxon>
        <taxon>Ecdysozoa</taxon>
        <taxon>Arthropoda</taxon>
        <taxon>Chelicerata</taxon>
        <taxon>Arachnida</taxon>
        <taxon>Araneae</taxon>
        <taxon>Araneomorphae</taxon>
        <taxon>Entelegynae</taxon>
        <taxon>Araneoidea</taxon>
        <taxon>Araneidae</taxon>
        <taxon>Araneus</taxon>
    </lineage>
</organism>
<accession>A0A4Y2KDX0</accession>